<proteinExistence type="predicted"/>
<sequence length="54" mass="6077">DMMCDEHETLVGRQYIGRNRKALKLIDMTSETSPAFSGHLTDNNEAQFETTESG</sequence>
<reference evidence="1" key="1">
    <citation type="submission" date="2021-06" db="EMBL/GenBank/DDBJ databases">
        <authorList>
            <person name="Kallberg Y."/>
            <person name="Tangrot J."/>
            <person name="Rosling A."/>
        </authorList>
    </citation>
    <scope>NUCLEOTIDE SEQUENCE</scope>
    <source>
        <strain evidence="1">AU212A</strain>
    </source>
</reference>
<gene>
    <name evidence="1" type="ORF">SCALOS_LOCUS4497</name>
</gene>
<dbReference type="EMBL" id="CAJVPM010006147">
    <property type="protein sequence ID" value="CAG8532059.1"/>
    <property type="molecule type" value="Genomic_DNA"/>
</dbReference>
<name>A0ACA9LME6_9GLOM</name>
<dbReference type="Proteomes" id="UP000789860">
    <property type="component" value="Unassembled WGS sequence"/>
</dbReference>
<organism evidence="1 2">
    <name type="scientific">Scutellospora calospora</name>
    <dbReference type="NCBI Taxonomy" id="85575"/>
    <lineage>
        <taxon>Eukaryota</taxon>
        <taxon>Fungi</taxon>
        <taxon>Fungi incertae sedis</taxon>
        <taxon>Mucoromycota</taxon>
        <taxon>Glomeromycotina</taxon>
        <taxon>Glomeromycetes</taxon>
        <taxon>Diversisporales</taxon>
        <taxon>Gigasporaceae</taxon>
        <taxon>Scutellospora</taxon>
    </lineage>
</organism>
<accession>A0ACA9LME6</accession>
<keyword evidence="2" id="KW-1185">Reference proteome</keyword>
<protein>
    <submittedName>
        <fullName evidence="1">11460_t:CDS:1</fullName>
    </submittedName>
</protein>
<evidence type="ECO:0000313" key="1">
    <source>
        <dbReference type="EMBL" id="CAG8532059.1"/>
    </source>
</evidence>
<feature type="non-terminal residue" evidence="1">
    <location>
        <position position="1"/>
    </location>
</feature>
<evidence type="ECO:0000313" key="2">
    <source>
        <dbReference type="Proteomes" id="UP000789860"/>
    </source>
</evidence>
<comment type="caution">
    <text evidence="1">The sequence shown here is derived from an EMBL/GenBank/DDBJ whole genome shotgun (WGS) entry which is preliminary data.</text>
</comment>